<name>A0A164LCL1_9CRUS</name>
<dbReference type="PANTHER" id="PTHR37984">
    <property type="entry name" value="PROTEIN CBG26694"/>
    <property type="match status" value="1"/>
</dbReference>
<dbReference type="Proteomes" id="UP000076858">
    <property type="component" value="Unassembled WGS sequence"/>
</dbReference>
<protein>
    <recommendedName>
        <fullName evidence="1">RNA-directed DNA polymerase</fullName>
        <ecNumber evidence="1">2.7.7.49</ecNumber>
    </recommendedName>
</protein>
<sequence length="504" mass="57924">MRRDIVEECHDSADGGHRGIEKTLARIRQRFWGKGIASTVKSYVKSCHFGQTFKPRVGLPVGKLRPIPPLREMFHTLGIDHLGPFKTTIRGNRHLIVCIDYLSRWIEARPVASTGVDEVLPFLEEALILHHGTPTRIISDKGPCFTSFAFSAFCDKWIVKHVQASAEHPETNGLVERINSSIASTLAAFVNFDHYDWDEGIARAVFSINTSKQSTTEITPFELVFGRPAVMSLESAFPWPPSTPLTHEERVEVVSRWRKIARRLIIIRQKKSKLNYDRFRKADPIFQIGELVLIARRRKTKKHEEIHPAIRWAIPSLPQCITYMLCSRRFTVFPKKTTLAPFQCTRQANQAIFYRKQLNKKKFGYQRKWILFWTNLLFTRKRYMENFPITFPRLKKKNIWIEITKAVHQEHPDCGGPIGEDGVLRPSYLKYYEEVLGLDNPCVASTAIAGSIDTENQTSNVQEQQLAIINILESTPECPENNSFDANIDEESNDQFGHNFSDDE</sequence>
<dbReference type="EC" id="2.7.7.49" evidence="1"/>
<feature type="region of interest" description="Disordered" evidence="2">
    <location>
        <begin position="479"/>
        <end position="504"/>
    </location>
</feature>
<feature type="domain" description="Integrase catalytic" evidence="3">
    <location>
        <begin position="65"/>
        <end position="228"/>
    </location>
</feature>
<dbReference type="Pfam" id="PF00665">
    <property type="entry name" value="rve"/>
    <property type="match status" value="1"/>
</dbReference>
<dbReference type="GO" id="GO:0003676">
    <property type="term" value="F:nucleic acid binding"/>
    <property type="evidence" value="ECO:0007669"/>
    <property type="project" value="InterPro"/>
</dbReference>
<dbReference type="InterPro" id="IPR041588">
    <property type="entry name" value="Integrase_H2C2"/>
</dbReference>
<evidence type="ECO:0000313" key="4">
    <source>
        <dbReference type="EMBL" id="KZS03988.1"/>
    </source>
</evidence>
<proteinExistence type="predicted"/>
<gene>
    <name evidence="4" type="ORF">APZ42_033158</name>
</gene>
<evidence type="ECO:0000259" key="3">
    <source>
        <dbReference type="PROSITE" id="PS50994"/>
    </source>
</evidence>
<organism evidence="4 5">
    <name type="scientific">Daphnia magna</name>
    <dbReference type="NCBI Taxonomy" id="35525"/>
    <lineage>
        <taxon>Eukaryota</taxon>
        <taxon>Metazoa</taxon>
        <taxon>Ecdysozoa</taxon>
        <taxon>Arthropoda</taxon>
        <taxon>Crustacea</taxon>
        <taxon>Branchiopoda</taxon>
        <taxon>Diplostraca</taxon>
        <taxon>Cladocera</taxon>
        <taxon>Anomopoda</taxon>
        <taxon>Daphniidae</taxon>
        <taxon>Daphnia</taxon>
    </lineage>
</organism>
<dbReference type="GO" id="GO:0015074">
    <property type="term" value="P:DNA integration"/>
    <property type="evidence" value="ECO:0007669"/>
    <property type="project" value="InterPro"/>
</dbReference>
<dbReference type="EMBL" id="LRGB01003148">
    <property type="protein sequence ID" value="KZS03988.1"/>
    <property type="molecule type" value="Genomic_DNA"/>
</dbReference>
<dbReference type="InterPro" id="IPR050951">
    <property type="entry name" value="Retrovirus_Pol_polyprotein"/>
</dbReference>
<dbReference type="Pfam" id="PF17921">
    <property type="entry name" value="Integrase_H2C2"/>
    <property type="match status" value="1"/>
</dbReference>
<keyword evidence="5" id="KW-1185">Reference proteome</keyword>
<evidence type="ECO:0000256" key="2">
    <source>
        <dbReference type="SAM" id="MobiDB-lite"/>
    </source>
</evidence>
<reference evidence="4 5" key="1">
    <citation type="submission" date="2016-03" db="EMBL/GenBank/DDBJ databases">
        <title>EvidentialGene: Evidence-directed Construction of Genes on Genomes.</title>
        <authorList>
            <person name="Gilbert D.G."/>
            <person name="Choi J.-H."/>
            <person name="Mockaitis K."/>
            <person name="Colbourne J."/>
            <person name="Pfrender M."/>
        </authorList>
    </citation>
    <scope>NUCLEOTIDE SEQUENCE [LARGE SCALE GENOMIC DNA]</scope>
    <source>
        <strain evidence="4 5">Xinb3</strain>
        <tissue evidence="4">Complete organism</tissue>
    </source>
</reference>
<dbReference type="OrthoDB" id="6382106at2759"/>
<dbReference type="InterPro" id="IPR012337">
    <property type="entry name" value="RNaseH-like_sf"/>
</dbReference>
<evidence type="ECO:0000313" key="5">
    <source>
        <dbReference type="Proteomes" id="UP000076858"/>
    </source>
</evidence>
<dbReference type="GO" id="GO:0003964">
    <property type="term" value="F:RNA-directed DNA polymerase activity"/>
    <property type="evidence" value="ECO:0007669"/>
    <property type="project" value="UniProtKB-EC"/>
</dbReference>
<dbReference type="PROSITE" id="PS50994">
    <property type="entry name" value="INTEGRASE"/>
    <property type="match status" value="1"/>
</dbReference>
<accession>A0A164LCL1</accession>
<evidence type="ECO:0000256" key="1">
    <source>
        <dbReference type="ARBA" id="ARBA00012493"/>
    </source>
</evidence>
<dbReference type="PANTHER" id="PTHR37984:SF5">
    <property type="entry name" value="PROTEIN NYNRIN-LIKE"/>
    <property type="match status" value="1"/>
</dbReference>
<dbReference type="Gene3D" id="3.30.420.10">
    <property type="entry name" value="Ribonuclease H-like superfamily/Ribonuclease H"/>
    <property type="match status" value="1"/>
</dbReference>
<dbReference type="InterPro" id="IPR036397">
    <property type="entry name" value="RNaseH_sf"/>
</dbReference>
<dbReference type="Gene3D" id="1.10.340.70">
    <property type="match status" value="1"/>
</dbReference>
<dbReference type="InterPro" id="IPR001584">
    <property type="entry name" value="Integrase_cat-core"/>
</dbReference>
<dbReference type="SUPFAM" id="SSF53098">
    <property type="entry name" value="Ribonuclease H-like"/>
    <property type="match status" value="1"/>
</dbReference>
<comment type="caution">
    <text evidence="4">The sequence shown here is derived from an EMBL/GenBank/DDBJ whole genome shotgun (WGS) entry which is preliminary data.</text>
</comment>
<dbReference type="AlphaFoldDB" id="A0A164LCL1"/>